<evidence type="ECO:0000313" key="2">
    <source>
        <dbReference type="EMBL" id="QUR67917.1"/>
    </source>
</evidence>
<keyword evidence="3" id="KW-1185">Reference proteome</keyword>
<gene>
    <name evidence="2" type="ORF">F6B93_13115</name>
</gene>
<feature type="compositionally biased region" description="Low complexity" evidence="1">
    <location>
        <begin position="207"/>
        <end position="221"/>
    </location>
</feature>
<dbReference type="EMBL" id="CP046600">
    <property type="protein sequence ID" value="QUR67917.1"/>
    <property type="molecule type" value="Genomic_DNA"/>
</dbReference>
<evidence type="ECO:0000313" key="3">
    <source>
        <dbReference type="Proteomes" id="UP000682202"/>
    </source>
</evidence>
<feature type="region of interest" description="Disordered" evidence="1">
    <location>
        <begin position="180"/>
        <end position="319"/>
    </location>
</feature>
<protein>
    <submittedName>
        <fullName evidence="2">Uncharacterized protein</fullName>
    </submittedName>
</protein>
<feature type="compositionally biased region" description="Basic and acidic residues" evidence="1">
    <location>
        <begin position="299"/>
        <end position="319"/>
    </location>
</feature>
<dbReference type="KEGG" id="mspg:F6B93_13115"/>
<feature type="compositionally biased region" description="Pro residues" evidence="1">
    <location>
        <begin position="194"/>
        <end position="206"/>
    </location>
</feature>
<feature type="compositionally biased region" description="Basic and acidic residues" evidence="1">
    <location>
        <begin position="251"/>
        <end position="261"/>
    </location>
</feature>
<dbReference type="Proteomes" id="UP000682202">
    <property type="component" value="Chromosome"/>
</dbReference>
<feature type="compositionally biased region" description="Pro residues" evidence="1">
    <location>
        <begin position="16"/>
        <end position="27"/>
    </location>
</feature>
<name>A0A975PXB0_9MYCO</name>
<sequence>MTISSDPGSYGSAADKPPPVPVAPGPVQPAGTSTVGVGMHAFTTSTNADLGLTNAEIAEDDADRRAHAADAAAKFPENEADAARQFEGMDAQGMAQMIPQMASGIGGAISGAAGGMLGPLTQIPQQAMQAGQGAIQPLMGALQQAGGAEGLDALDDAALVGDLDAEPGLGAGGGAGGIGAGGLGGGTTPTGYLGPPPVPTSSPPTTPAGAAAKSAAISPGAGTPPASTSMGPTGMPMVPPGAMGARGEGGGSKDKPTEKRVTVPGVPHGQPVKGRLTVPPSKPVTKSAEAKPTVSRRILLPDHKESGRTIQDEKADTSE</sequence>
<feature type="region of interest" description="Disordered" evidence="1">
    <location>
        <begin position="1"/>
        <end position="38"/>
    </location>
</feature>
<dbReference type="RefSeq" id="WP_211695490.1">
    <property type="nucleotide sequence ID" value="NZ_CP046600.1"/>
</dbReference>
<organism evidence="2 3">
    <name type="scientific">Mycobacterium spongiae</name>
    <dbReference type="NCBI Taxonomy" id="886343"/>
    <lineage>
        <taxon>Bacteria</taxon>
        <taxon>Bacillati</taxon>
        <taxon>Actinomycetota</taxon>
        <taxon>Actinomycetes</taxon>
        <taxon>Mycobacteriales</taxon>
        <taxon>Mycobacteriaceae</taxon>
        <taxon>Mycobacterium</taxon>
    </lineage>
</organism>
<proteinExistence type="predicted"/>
<accession>A0A975PXB0</accession>
<feature type="compositionally biased region" description="Low complexity" evidence="1">
    <location>
        <begin position="230"/>
        <end position="243"/>
    </location>
</feature>
<evidence type="ECO:0000256" key="1">
    <source>
        <dbReference type="SAM" id="MobiDB-lite"/>
    </source>
</evidence>
<reference evidence="2" key="1">
    <citation type="submission" date="2019-12" db="EMBL/GenBank/DDBJ databases">
        <title>Mycobacterium spongiae sp. nov.</title>
        <authorList>
            <person name="Stinear T."/>
        </authorList>
    </citation>
    <scope>NUCLEOTIDE SEQUENCE</scope>
    <source>
        <strain evidence="2">FSD4b-SM</strain>
    </source>
</reference>
<dbReference type="AlphaFoldDB" id="A0A975PXB0"/>